<gene>
    <name evidence="2" type="ORF">VKT23_010355</name>
</gene>
<keyword evidence="1" id="KW-0472">Membrane</keyword>
<sequence>MQIQQYCRYYPEIEPIYRWGSGVWSRIFVASLMALFLQWGTTGAALLIVLMTPTRGLGCRSTAYLIYASLSTLVWGLLVLSSILSRYSTFTVIDPIKGEPRYNLRSRIAGDMSIALRRLGKVLAGINAVGIVVTNMFQFSSVFDECYCDGSVIGLGMENAYVVISLQSGDTTSMRTAWLGGVFLALGSAALFVGVLNLLINPSLPDE</sequence>
<comment type="caution">
    <text evidence="2">The sequence shown here is derived from an EMBL/GenBank/DDBJ whole genome shotgun (WGS) entry which is preliminary data.</text>
</comment>
<feature type="transmembrane region" description="Helical" evidence="1">
    <location>
        <begin position="177"/>
        <end position="200"/>
    </location>
</feature>
<organism evidence="2 3">
    <name type="scientific">Marasmiellus scandens</name>
    <dbReference type="NCBI Taxonomy" id="2682957"/>
    <lineage>
        <taxon>Eukaryota</taxon>
        <taxon>Fungi</taxon>
        <taxon>Dikarya</taxon>
        <taxon>Basidiomycota</taxon>
        <taxon>Agaricomycotina</taxon>
        <taxon>Agaricomycetes</taxon>
        <taxon>Agaricomycetidae</taxon>
        <taxon>Agaricales</taxon>
        <taxon>Marasmiineae</taxon>
        <taxon>Omphalotaceae</taxon>
        <taxon>Marasmiellus</taxon>
    </lineage>
</organism>
<protein>
    <submittedName>
        <fullName evidence="2">Uncharacterized protein</fullName>
    </submittedName>
</protein>
<evidence type="ECO:0000256" key="1">
    <source>
        <dbReference type="SAM" id="Phobius"/>
    </source>
</evidence>
<reference evidence="2 3" key="1">
    <citation type="submission" date="2024-01" db="EMBL/GenBank/DDBJ databases">
        <title>A draft genome for the cacao thread blight pathogen Marasmiellus scandens.</title>
        <authorList>
            <person name="Baruah I.K."/>
            <person name="Leung J."/>
            <person name="Bukari Y."/>
            <person name="Amoako-Attah I."/>
            <person name="Meinhardt L.W."/>
            <person name="Bailey B.A."/>
            <person name="Cohen S.P."/>
        </authorList>
    </citation>
    <scope>NUCLEOTIDE SEQUENCE [LARGE SCALE GENOMIC DNA]</scope>
    <source>
        <strain evidence="2 3">GH-19</strain>
    </source>
</reference>
<keyword evidence="1" id="KW-0812">Transmembrane</keyword>
<keyword evidence="3" id="KW-1185">Reference proteome</keyword>
<feature type="transmembrane region" description="Helical" evidence="1">
    <location>
        <begin position="64"/>
        <end position="84"/>
    </location>
</feature>
<dbReference type="EMBL" id="JBANRG010000020">
    <property type="protein sequence ID" value="KAK7457052.1"/>
    <property type="molecule type" value="Genomic_DNA"/>
</dbReference>
<evidence type="ECO:0000313" key="3">
    <source>
        <dbReference type="Proteomes" id="UP001498398"/>
    </source>
</evidence>
<name>A0ABR1JCB0_9AGAR</name>
<evidence type="ECO:0000313" key="2">
    <source>
        <dbReference type="EMBL" id="KAK7457052.1"/>
    </source>
</evidence>
<keyword evidence="1" id="KW-1133">Transmembrane helix</keyword>
<accession>A0ABR1JCB0</accession>
<proteinExistence type="predicted"/>
<feature type="transmembrane region" description="Helical" evidence="1">
    <location>
        <begin position="27"/>
        <end position="52"/>
    </location>
</feature>
<dbReference type="Proteomes" id="UP001498398">
    <property type="component" value="Unassembled WGS sequence"/>
</dbReference>